<dbReference type="Pfam" id="PF09350">
    <property type="entry name" value="DJC28_CD"/>
    <property type="match status" value="1"/>
</dbReference>
<dbReference type="RefSeq" id="WP_340741754.1">
    <property type="nucleotide sequence ID" value="NZ_JBEPME010000006.1"/>
</dbReference>
<proteinExistence type="predicted"/>
<organism evidence="2 3">
    <name type="scientific">Sporosarcina psychrophila</name>
    <name type="common">Bacillus psychrophilus</name>
    <dbReference type="NCBI Taxonomy" id="1476"/>
    <lineage>
        <taxon>Bacteria</taxon>
        <taxon>Bacillati</taxon>
        <taxon>Bacillota</taxon>
        <taxon>Bacilli</taxon>
        <taxon>Bacillales</taxon>
        <taxon>Caryophanaceae</taxon>
        <taxon>Sporosarcina</taxon>
    </lineage>
</organism>
<gene>
    <name evidence="2" type="ORF">ABIC55_003983</name>
</gene>
<comment type="caution">
    <text evidence="2">The sequence shown here is derived from an EMBL/GenBank/DDBJ whole genome shotgun (WGS) entry which is preliminary data.</text>
</comment>
<accession>A0ABV2KCT1</accession>
<evidence type="ECO:0000313" key="3">
    <source>
        <dbReference type="Proteomes" id="UP001549104"/>
    </source>
</evidence>
<name>A0ABV2KCT1_SPOPS</name>
<evidence type="ECO:0000259" key="1">
    <source>
        <dbReference type="Pfam" id="PF09350"/>
    </source>
</evidence>
<sequence length="131" mass="14771">MGMSNDKLNPPYNDLIGDILKEYTKKGGMDNLAGHGKPLSQEYFSGDTFQHFQRIAKDAGYKPHWLNLQHEIRDELIAITAIQRADAAAELELRIEKANEKIAEYNKSCPPPMQKGSVSLSNIEAAIDRWK</sequence>
<reference evidence="2 3" key="1">
    <citation type="submission" date="2024-06" db="EMBL/GenBank/DDBJ databases">
        <title>Sorghum-associated microbial communities from plants grown in Nebraska, USA.</title>
        <authorList>
            <person name="Schachtman D."/>
        </authorList>
    </citation>
    <scope>NUCLEOTIDE SEQUENCE [LARGE SCALE GENOMIC DNA]</scope>
    <source>
        <strain evidence="2 3">1288</strain>
    </source>
</reference>
<dbReference type="InterPro" id="IPR018961">
    <property type="entry name" value="DnaJ_homolog_subfam-C_membr-28"/>
</dbReference>
<evidence type="ECO:0000313" key="2">
    <source>
        <dbReference type="EMBL" id="MET3658865.1"/>
    </source>
</evidence>
<dbReference type="Proteomes" id="UP001549104">
    <property type="component" value="Unassembled WGS sequence"/>
</dbReference>
<feature type="domain" description="DnaJ homologue subfamily C member 28 conserved" evidence="1">
    <location>
        <begin position="20"/>
        <end position="76"/>
    </location>
</feature>
<protein>
    <recommendedName>
        <fullName evidence="1">DnaJ homologue subfamily C member 28 conserved domain-containing protein</fullName>
    </recommendedName>
</protein>
<dbReference type="EMBL" id="JBEPME010000006">
    <property type="protein sequence ID" value="MET3658865.1"/>
    <property type="molecule type" value="Genomic_DNA"/>
</dbReference>
<keyword evidence="3" id="KW-1185">Reference proteome</keyword>